<feature type="non-terminal residue" evidence="13">
    <location>
        <position position="642"/>
    </location>
</feature>
<keyword evidence="5" id="KW-0460">Magnesium</keyword>
<dbReference type="InterPro" id="IPR023406">
    <property type="entry name" value="Topo_IA_AS"/>
</dbReference>
<dbReference type="AlphaFoldDB" id="A0A382AK32"/>
<dbReference type="InterPro" id="IPR013826">
    <property type="entry name" value="Topo_IA_cen_sub3"/>
</dbReference>
<evidence type="ECO:0000256" key="6">
    <source>
        <dbReference type="ARBA" id="ARBA00023029"/>
    </source>
</evidence>
<dbReference type="SMART" id="SM00437">
    <property type="entry name" value="TOP1Ac"/>
    <property type="match status" value="1"/>
</dbReference>
<dbReference type="PANTHER" id="PTHR42785:SF1">
    <property type="entry name" value="DNA TOPOISOMERASE"/>
    <property type="match status" value="1"/>
</dbReference>
<dbReference type="GO" id="GO:0046872">
    <property type="term" value="F:metal ion binding"/>
    <property type="evidence" value="ECO:0007669"/>
    <property type="project" value="UniProtKB-KW"/>
</dbReference>
<dbReference type="Pfam" id="PF01751">
    <property type="entry name" value="Toprim"/>
    <property type="match status" value="1"/>
</dbReference>
<dbReference type="PROSITE" id="PS00396">
    <property type="entry name" value="TOPO_IA_1"/>
    <property type="match status" value="1"/>
</dbReference>
<dbReference type="InterPro" id="IPR013824">
    <property type="entry name" value="Topo_IA_cen_sub1"/>
</dbReference>
<dbReference type="PROSITE" id="PS52039">
    <property type="entry name" value="TOPO_IA_2"/>
    <property type="match status" value="1"/>
</dbReference>
<dbReference type="InterPro" id="IPR023405">
    <property type="entry name" value="Topo_IA_core_domain"/>
</dbReference>
<keyword evidence="4" id="KW-0479">Metal-binding</keyword>
<dbReference type="GO" id="GO:0006265">
    <property type="term" value="P:DNA topological change"/>
    <property type="evidence" value="ECO:0007669"/>
    <property type="project" value="InterPro"/>
</dbReference>
<keyword evidence="10" id="KW-0812">Transmembrane</keyword>
<dbReference type="Gene3D" id="2.70.20.10">
    <property type="entry name" value="Topoisomerase I, domain 3"/>
    <property type="match status" value="1"/>
</dbReference>
<dbReference type="InterPro" id="IPR000380">
    <property type="entry name" value="Topo_IA"/>
</dbReference>
<feature type="domain" description="Toprim" evidence="11">
    <location>
        <begin position="39"/>
        <end position="149"/>
    </location>
</feature>
<dbReference type="Gene3D" id="1.10.290.10">
    <property type="entry name" value="Topoisomerase I, domain 4"/>
    <property type="match status" value="1"/>
</dbReference>
<evidence type="ECO:0000259" key="12">
    <source>
        <dbReference type="PROSITE" id="PS52039"/>
    </source>
</evidence>
<dbReference type="GO" id="GO:0003917">
    <property type="term" value="F:DNA topoisomerase type I (single strand cut, ATP-independent) activity"/>
    <property type="evidence" value="ECO:0007669"/>
    <property type="project" value="UniProtKB-EC"/>
</dbReference>
<evidence type="ECO:0000256" key="9">
    <source>
        <dbReference type="SAM" id="MobiDB-lite"/>
    </source>
</evidence>
<dbReference type="InterPro" id="IPR013497">
    <property type="entry name" value="Topo_IA_cen"/>
</dbReference>
<feature type="domain" description="Topo IA-type catalytic" evidence="12">
    <location>
        <begin position="164"/>
        <end position="607"/>
    </location>
</feature>
<organism evidence="13">
    <name type="scientific">marine metagenome</name>
    <dbReference type="NCBI Taxonomy" id="408172"/>
    <lineage>
        <taxon>unclassified sequences</taxon>
        <taxon>metagenomes</taxon>
        <taxon>ecological metagenomes</taxon>
    </lineage>
</organism>
<dbReference type="PANTHER" id="PTHR42785">
    <property type="entry name" value="DNA TOPOISOMERASE, TYPE IA, CORE"/>
    <property type="match status" value="1"/>
</dbReference>
<feature type="compositionally biased region" description="Polar residues" evidence="9">
    <location>
        <begin position="489"/>
        <end position="503"/>
    </location>
</feature>
<keyword evidence="6" id="KW-0799">Topoisomerase</keyword>
<proteinExistence type="inferred from homology"/>
<accession>A0A382AK32</accession>
<comment type="catalytic activity">
    <reaction evidence="1">
        <text>ATP-independent breakage of single-stranded DNA, followed by passage and rejoining.</text>
        <dbReference type="EC" id="5.6.2.1"/>
    </reaction>
</comment>
<evidence type="ECO:0000256" key="5">
    <source>
        <dbReference type="ARBA" id="ARBA00022842"/>
    </source>
</evidence>
<evidence type="ECO:0000256" key="3">
    <source>
        <dbReference type="ARBA" id="ARBA00012891"/>
    </source>
</evidence>
<name>A0A382AK32_9ZZZZ</name>
<evidence type="ECO:0000256" key="2">
    <source>
        <dbReference type="ARBA" id="ARBA00009446"/>
    </source>
</evidence>
<sequence length="642" mass="72860">MEFYHSLKAQNNIFNITRIYLLYTFILDVSFIYMAADSTNLIIVESPSKARTLKRYLGDNYQIEASVGHIRDLPKSDLGVDIENNFKPTYVAAEDKAKVISQLKKLMKNAATLYLATDPDREGEAIAWHLTEILNPSIPVKRLVFHEITKKAIQESFDHTRDIDKSLVGAQEARRILDRLWGYQVSQKLWYNVKGGLSAGRVQSPSIKIVVDREKERAKFKEGEYWSITAQFDSKGNNFESRLKEVESHKIAIGKDFGKETGVLTKSDLLALDESRATKLVEAFSKSSWLVSKIEQKPATQNPYPPFITSTLQQEGIRKLKMSSQQVMRTAQHLYEEGYITYMRTDSISLSSEALNASRNAIKKLYGTEFLPDKPRVFKSKVKNAQEAHEAIRPAGSTFQSPKDVQGNLKELEWKLYDLIWKRTLASQMKSAKLLKTNVEISDGNAIFDAKGKVIEFPGFLKVYVEDIDDPGKEKDDKESLLPPMNEGESVSATEFTPNQHFTKPSPRYTEASLVKELEELGIGRPSTYAAIMGNIQQRGYVRKVKGALIPTFTAYAVVQFLERYFTDMVNLQYTASLEDTLDAISRSEMKSDEFLGYFYFGQNSTPGLQALLDSEFDKDQSRTIMELKDENDETIAVKIGR</sequence>
<dbReference type="PRINTS" id="PR00417">
    <property type="entry name" value="PRTPISMRASEI"/>
</dbReference>
<evidence type="ECO:0000259" key="11">
    <source>
        <dbReference type="PROSITE" id="PS50880"/>
    </source>
</evidence>
<dbReference type="Gene3D" id="3.40.50.140">
    <property type="match status" value="1"/>
</dbReference>
<dbReference type="NCBIfam" id="TIGR01051">
    <property type="entry name" value="topA_bact"/>
    <property type="match status" value="1"/>
</dbReference>
<dbReference type="HAMAP" id="MF_00952">
    <property type="entry name" value="Topoisom_1_prok"/>
    <property type="match status" value="1"/>
</dbReference>
<dbReference type="SUPFAM" id="SSF56712">
    <property type="entry name" value="Prokaryotic type I DNA topoisomerase"/>
    <property type="match status" value="1"/>
</dbReference>
<dbReference type="SMART" id="SM00493">
    <property type="entry name" value="TOPRIM"/>
    <property type="match status" value="1"/>
</dbReference>
<dbReference type="InterPro" id="IPR003601">
    <property type="entry name" value="Topo_IA_2"/>
</dbReference>
<gene>
    <name evidence="13" type="ORF">METZ01_LOCUS154784</name>
</gene>
<dbReference type="InterPro" id="IPR013825">
    <property type="entry name" value="Topo_IA_cen_sub2"/>
</dbReference>
<evidence type="ECO:0000256" key="8">
    <source>
        <dbReference type="ARBA" id="ARBA00023235"/>
    </source>
</evidence>
<dbReference type="InterPro" id="IPR005733">
    <property type="entry name" value="TopoI_bac-type"/>
</dbReference>
<evidence type="ECO:0000256" key="7">
    <source>
        <dbReference type="ARBA" id="ARBA00023125"/>
    </source>
</evidence>
<comment type="similarity">
    <text evidence="2">Belongs to the type IA topoisomerase family.</text>
</comment>
<protein>
    <recommendedName>
        <fullName evidence="3">DNA topoisomerase</fullName>
        <ecNumber evidence="3">5.6.2.1</ecNumber>
    </recommendedName>
</protein>
<evidence type="ECO:0000256" key="4">
    <source>
        <dbReference type="ARBA" id="ARBA00022723"/>
    </source>
</evidence>
<dbReference type="CDD" id="cd03363">
    <property type="entry name" value="TOPRIM_TopoIA_TopoI"/>
    <property type="match status" value="1"/>
</dbReference>
<keyword evidence="7" id="KW-0238">DNA-binding</keyword>
<keyword evidence="10" id="KW-0472">Membrane</keyword>
<dbReference type="InterPro" id="IPR003602">
    <property type="entry name" value="Topo_IA_DNA-bd_dom"/>
</dbReference>
<keyword evidence="8" id="KW-0413">Isomerase</keyword>
<dbReference type="InterPro" id="IPR028612">
    <property type="entry name" value="Topoisom_1_IA"/>
</dbReference>
<dbReference type="SMART" id="SM00436">
    <property type="entry name" value="TOP1Bc"/>
    <property type="match status" value="1"/>
</dbReference>
<dbReference type="Gene3D" id="1.10.460.10">
    <property type="entry name" value="Topoisomerase I, domain 2"/>
    <property type="match status" value="1"/>
</dbReference>
<dbReference type="EC" id="5.6.2.1" evidence="3"/>
<evidence type="ECO:0000256" key="10">
    <source>
        <dbReference type="SAM" id="Phobius"/>
    </source>
</evidence>
<dbReference type="CDD" id="cd00186">
    <property type="entry name" value="TOP1Ac"/>
    <property type="match status" value="1"/>
</dbReference>
<feature type="region of interest" description="Disordered" evidence="9">
    <location>
        <begin position="472"/>
        <end position="505"/>
    </location>
</feature>
<dbReference type="InterPro" id="IPR034149">
    <property type="entry name" value="TOPRIM_TopoI"/>
</dbReference>
<dbReference type="GO" id="GO:0003677">
    <property type="term" value="F:DNA binding"/>
    <property type="evidence" value="ECO:0007669"/>
    <property type="project" value="UniProtKB-KW"/>
</dbReference>
<evidence type="ECO:0000256" key="1">
    <source>
        <dbReference type="ARBA" id="ARBA00000213"/>
    </source>
</evidence>
<evidence type="ECO:0000313" key="13">
    <source>
        <dbReference type="EMBL" id="SVB01930.1"/>
    </source>
</evidence>
<dbReference type="Pfam" id="PF01131">
    <property type="entry name" value="Topoisom_bac"/>
    <property type="match status" value="1"/>
</dbReference>
<dbReference type="EMBL" id="UINC01025754">
    <property type="protein sequence ID" value="SVB01930.1"/>
    <property type="molecule type" value="Genomic_DNA"/>
</dbReference>
<keyword evidence="10" id="KW-1133">Transmembrane helix</keyword>
<reference evidence="13" key="1">
    <citation type="submission" date="2018-05" db="EMBL/GenBank/DDBJ databases">
        <authorList>
            <person name="Lanie J.A."/>
            <person name="Ng W.-L."/>
            <person name="Kazmierczak K.M."/>
            <person name="Andrzejewski T.M."/>
            <person name="Davidsen T.M."/>
            <person name="Wayne K.J."/>
            <person name="Tettelin H."/>
            <person name="Glass J.I."/>
            <person name="Rusch D."/>
            <person name="Podicherti R."/>
            <person name="Tsui H.-C.T."/>
            <person name="Winkler M.E."/>
        </authorList>
    </citation>
    <scope>NUCLEOTIDE SEQUENCE</scope>
</reference>
<dbReference type="InterPro" id="IPR006171">
    <property type="entry name" value="TOPRIM_dom"/>
</dbReference>
<dbReference type="PROSITE" id="PS50880">
    <property type="entry name" value="TOPRIM"/>
    <property type="match status" value="1"/>
</dbReference>
<feature type="transmembrane region" description="Helical" evidence="10">
    <location>
        <begin position="20"/>
        <end position="36"/>
    </location>
</feature>